<name>Q27900_EUPOC</name>
<dbReference type="PANTHER" id="PTHR48446:SF1">
    <property type="entry name" value="DNA-DIRECTED RNA POLYMERASE SUBUNIT BETA' N-TERMINAL SECTION"/>
    <property type="match status" value="1"/>
</dbReference>
<dbReference type="SUPFAM" id="SSF64484">
    <property type="entry name" value="beta and beta-prime subunits of DNA dependent RNA-polymerase"/>
    <property type="match status" value="1"/>
</dbReference>
<keyword evidence="12" id="KW-0863">Zinc-finger</keyword>
<protein>
    <recommendedName>
        <fullName evidence="9">DNA-directed RNA polymerase subunit</fullName>
        <ecNumber evidence="9">2.7.7.6</ecNumber>
    </recommendedName>
</protein>
<sequence>MERSSMKKEKDSKSRKEKQDHKKLRFAEHNFELMSTQDIAQISELEVIECKLYDEDSYVPTAYGLLDPRLGVSTKSDICQTCKSNYVDCPGHYGYIKLELPVYHIGFFKHIITILQCICKGCSRFLLSEKERKIILDKKIKITDPMQRDEIRRKMIDDCKKVINCEFCGYFNGTVKKEPGIACKITHDLYNIKKRKDDEMDNITQSFENILKINKDVEWGLNKMQQDINPLIAYNLLKNIRKDDIPLFDMNGKNINPCDMIVYYIIVPPVCLRPSVAVTETKRNEDDLTVKLSEILQLNMIIKSFIVGGPNYSKLATTWNQLQYTLAQYINADTPGLPLNMVGNKAIRAFCQRLKGKQGRFRGNLSGKRVDFSGRTVISPDPNAEIGQVIVPVDMAKIFTFPVCVNSYNIEFLKKLIKNGSEVHPGANFVQFQNGIKMKIRENNSSVICKELKYGDIVERHLIDGDSVLFNRQPSLHRLSIMCHKAKVMPWKTLRFNECCCGPYNADFDGS</sequence>
<dbReference type="InterPro" id="IPR044893">
    <property type="entry name" value="RNA_pol_Rpb1_clamp_domain"/>
</dbReference>
<proteinExistence type="inferred from homology"/>
<evidence type="ECO:0000256" key="2">
    <source>
        <dbReference type="ARBA" id="ARBA00022478"/>
    </source>
</evidence>
<evidence type="ECO:0000256" key="6">
    <source>
        <dbReference type="ARBA" id="ARBA00022833"/>
    </source>
</evidence>
<keyword evidence="2 9" id="KW-0240">DNA-directed RNA polymerase</keyword>
<feature type="domain" description="RNA polymerase N-terminal" evidence="11">
    <location>
        <begin position="258"/>
        <end position="511"/>
    </location>
</feature>
<dbReference type="EMBL" id="X67660">
    <property type="protein sequence ID" value="CAA47897.1"/>
    <property type="molecule type" value="Genomic_DNA"/>
</dbReference>
<dbReference type="Gene3D" id="3.30.1490.180">
    <property type="entry name" value="RNA polymerase ii"/>
    <property type="match status" value="1"/>
</dbReference>
<comment type="subcellular location">
    <subcellularLocation>
        <location evidence="1">Nucleus</location>
    </subcellularLocation>
</comment>
<dbReference type="Gene3D" id="2.40.40.20">
    <property type="match status" value="1"/>
</dbReference>
<dbReference type="Gene3D" id="4.10.860.120">
    <property type="entry name" value="RNA polymerase II, clamp domain"/>
    <property type="match status" value="1"/>
</dbReference>
<feature type="region of interest" description="Disordered" evidence="10">
    <location>
        <begin position="1"/>
        <end position="21"/>
    </location>
</feature>
<comment type="similarity">
    <text evidence="9">Belongs to the RNA polymerase beta' chain family.</text>
</comment>
<organism evidence="12">
    <name type="scientific">Euplotoides octocarinatus</name>
    <name type="common">Freshwater ciliate</name>
    <name type="synonym">Euplotes octocarinatus</name>
    <dbReference type="NCBI Taxonomy" id="2716877"/>
    <lineage>
        <taxon>Eukaryota</taxon>
        <taxon>Sar</taxon>
        <taxon>Alveolata</taxon>
        <taxon>Ciliophora</taxon>
        <taxon>Intramacronucleata</taxon>
        <taxon>Spirotrichea</taxon>
        <taxon>Hypotrichia</taxon>
        <taxon>Euplotida</taxon>
        <taxon>Euplotidae</taxon>
        <taxon>Euplotes</taxon>
    </lineage>
</organism>
<evidence type="ECO:0000256" key="5">
    <source>
        <dbReference type="ARBA" id="ARBA00022723"/>
    </source>
</evidence>
<dbReference type="GO" id="GO:0003899">
    <property type="term" value="F:DNA-directed RNA polymerase activity"/>
    <property type="evidence" value="ECO:0007669"/>
    <property type="project" value="UniProtKB-EC"/>
</dbReference>
<dbReference type="EC" id="2.7.7.6" evidence="9"/>
<dbReference type="InterPro" id="IPR007080">
    <property type="entry name" value="RNA_pol_Rpb1_1"/>
</dbReference>
<keyword evidence="5" id="KW-0479">Metal-binding</keyword>
<dbReference type="GO" id="GO:0003677">
    <property type="term" value="F:DNA binding"/>
    <property type="evidence" value="ECO:0007669"/>
    <property type="project" value="InterPro"/>
</dbReference>
<dbReference type="GO" id="GO:0000428">
    <property type="term" value="C:DNA-directed RNA polymerase complex"/>
    <property type="evidence" value="ECO:0007669"/>
    <property type="project" value="UniProtKB-KW"/>
</dbReference>
<dbReference type="InterPro" id="IPR015700">
    <property type="entry name" value="RPC1"/>
</dbReference>
<reference evidence="12" key="1">
    <citation type="journal article" date="1992" name="Nucleic Acids Res.">
        <title>TGA cysteine codons and intron sequences in conserved and nonconserved positions are found in macronuclear RNA polymerase genes of Euplotes octocarinatus.</title>
        <authorList>
            <person name="Kaufmann J."/>
            <person name="Florian V."/>
            <person name="Klein A."/>
        </authorList>
    </citation>
    <scope>NUCLEOTIDE SEQUENCE</scope>
    <source>
        <strain evidence="12">2</strain>
    </source>
</reference>
<comment type="function">
    <text evidence="9">DNA-dependent RNA polymerase catalyzes the transcription of DNA into RNA using the four ribonucleoside triphosphates as substrates.</text>
</comment>
<keyword evidence="6" id="KW-0862">Zinc</keyword>
<evidence type="ECO:0000313" key="12">
    <source>
        <dbReference type="EMBL" id="CAA47897.1"/>
    </source>
</evidence>
<dbReference type="Pfam" id="PF00623">
    <property type="entry name" value="RNA_pol_Rpb1_2"/>
    <property type="match status" value="1"/>
</dbReference>
<dbReference type="GO" id="GO:0008270">
    <property type="term" value="F:zinc ion binding"/>
    <property type="evidence" value="ECO:0007669"/>
    <property type="project" value="UniProtKB-KW"/>
</dbReference>
<keyword evidence="3 9" id="KW-0808">Transferase</keyword>
<dbReference type="GO" id="GO:0006351">
    <property type="term" value="P:DNA-templated transcription"/>
    <property type="evidence" value="ECO:0007669"/>
    <property type="project" value="InterPro"/>
</dbReference>
<dbReference type="InterPro" id="IPR000722">
    <property type="entry name" value="RNA_pol_asu"/>
</dbReference>
<dbReference type="PIR" id="S73104">
    <property type="entry name" value="S73104"/>
</dbReference>
<keyword evidence="7 9" id="KW-0804">Transcription</keyword>
<feature type="non-terminal residue" evidence="12">
    <location>
        <position position="511"/>
    </location>
</feature>
<evidence type="ECO:0000256" key="9">
    <source>
        <dbReference type="RuleBase" id="RU004279"/>
    </source>
</evidence>
<evidence type="ECO:0000256" key="4">
    <source>
        <dbReference type="ARBA" id="ARBA00022695"/>
    </source>
</evidence>
<dbReference type="AlphaFoldDB" id="Q27900"/>
<dbReference type="GO" id="GO:0005634">
    <property type="term" value="C:nucleus"/>
    <property type="evidence" value="ECO:0007669"/>
    <property type="project" value="UniProtKB-SubCell"/>
</dbReference>
<dbReference type="InterPro" id="IPR006592">
    <property type="entry name" value="RNA_pol_N"/>
</dbReference>
<evidence type="ECO:0000256" key="1">
    <source>
        <dbReference type="ARBA" id="ARBA00004123"/>
    </source>
</evidence>
<keyword evidence="4 9" id="KW-0548">Nucleotidyltransferase</keyword>
<comment type="catalytic activity">
    <reaction evidence="9">
        <text>RNA(n) + a ribonucleoside 5'-triphosphate = RNA(n+1) + diphosphate</text>
        <dbReference type="Rhea" id="RHEA:21248"/>
        <dbReference type="Rhea" id="RHEA-COMP:14527"/>
        <dbReference type="Rhea" id="RHEA-COMP:17342"/>
        <dbReference type="ChEBI" id="CHEBI:33019"/>
        <dbReference type="ChEBI" id="CHEBI:61557"/>
        <dbReference type="ChEBI" id="CHEBI:140395"/>
        <dbReference type="EC" id="2.7.7.6"/>
    </reaction>
</comment>
<evidence type="ECO:0000256" key="8">
    <source>
        <dbReference type="ARBA" id="ARBA00023242"/>
    </source>
</evidence>
<dbReference type="SMART" id="SM00663">
    <property type="entry name" value="RPOLA_N"/>
    <property type="match status" value="1"/>
</dbReference>
<evidence type="ECO:0000259" key="11">
    <source>
        <dbReference type="SMART" id="SM00663"/>
    </source>
</evidence>
<keyword evidence="8" id="KW-0539">Nucleus</keyword>
<dbReference type="Pfam" id="PF04997">
    <property type="entry name" value="RNA_pol_Rpb1_1"/>
    <property type="match status" value="1"/>
</dbReference>
<evidence type="ECO:0000256" key="3">
    <source>
        <dbReference type="ARBA" id="ARBA00022679"/>
    </source>
</evidence>
<accession>Q27900</accession>
<gene>
    <name evidence="12" type="primary">rpc1</name>
</gene>
<evidence type="ECO:0000256" key="10">
    <source>
        <dbReference type="SAM" id="MobiDB-lite"/>
    </source>
</evidence>
<evidence type="ECO:0000256" key="7">
    <source>
        <dbReference type="ARBA" id="ARBA00023163"/>
    </source>
</evidence>
<dbReference type="PANTHER" id="PTHR48446">
    <property type="entry name" value="DNA-DIRECTED RNA POLYMERASE SUBUNIT BETA' N-TERMINAL SECTION"/>
    <property type="match status" value="1"/>
</dbReference>